<reference evidence="1" key="1">
    <citation type="submission" date="2022-07" db="EMBL/GenBank/DDBJ databases">
        <title>Complete genome of Vibrio japonicus strain JCM 31412T and phylogenomic assessment of the Nereis clade of the genus Vibrio.</title>
        <authorList>
            <person name="Shlafstein M.D."/>
            <person name="Emsley S.A."/>
            <person name="Ushijima B."/>
            <person name="Videau P."/>
            <person name="Saw J.H."/>
        </authorList>
    </citation>
    <scope>NUCLEOTIDE SEQUENCE</scope>
    <source>
        <strain evidence="1">JCM 31412</strain>
        <plasmid evidence="1">p1</plasmid>
    </source>
</reference>
<accession>A0ABY5LP74</accession>
<protein>
    <submittedName>
        <fullName evidence="1">Replication protein RepA</fullName>
    </submittedName>
</protein>
<organism evidence="1 2">
    <name type="scientific">Vibrio japonicus</name>
    <dbReference type="NCBI Taxonomy" id="1824638"/>
    <lineage>
        <taxon>Bacteria</taxon>
        <taxon>Pseudomonadati</taxon>
        <taxon>Pseudomonadota</taxon>
        <taxon>Gammaproteobacteria</taxon>
        <taxon>Vibrionales</taxon>
        <taxon>Vibrionaceae</taxon>
        <taxon>Vibrio</taxon>
    </lineage>
</organism>
<evidence type="ECO:0000313" key="1">
    <source>
        <dbReference type="EMBL" id="UUM33206.1"/>
    </source>
</evidence>
<proteinExistence type="predicted"/>
<gene>
    <name evidence="1" type="ORF">NP165_19995</name>
</gene>
<evidence type="ECO:0000313" key="2">
    <source>
        <dbReference type="Proteomes" id="UP001058602"/>
    </source>
</evidence>
<dbReference type="InterPro" id="IPR006881">
    <property type="entry name" value="RepA_C"/>
</dbReference>
<keyword evidence="2" id="KW-1185">Reference proteome</keyword>
<name>A0ABY5LP74_9VIBR</name>
<dbReference type="Pfam" id="PF04796">
    <property type="entry name" value="RepA_C"/>
    <property type="match status" value="1"/>
</dbReference>
<keyword evidence="1" id="KW-0614">Plasmid</keyword>
<dbReference type="Proteomes" id="UP001058602">
    <property type="component" value="Plasmid p1"/>
</dbReference>
<dbReference type="RefSeq" id="WP_257086894.1">
    <property type="nucleotide sequence ID" value="NZ_CP102098.1"/>
</dbReference>
<geneLocation type="plasmid" evidence="1 2">
    <name>p1</name>
</geneLocation>
<sequence length="281" mass="31262">MALIDASARIMEAPPTGDDMAFNHGILCQVGLPRSKVNGTSFLRRSGDAWVHVQAGLLDEGSGPVEQPVPYGAMPRLALAWLSTYAVRHKTPEIHIGESAAEFLRLMGKDAQGARYKTLRTQMHALAACRLQMGFKGRTYSAQPVSQFDAWINDQESDQRPLWPGTLCLSADFYNILMESPVPLDNRALDALSGSALALDIYCWLAHRLHRIEGRPVTLHWRSIREQFAQEYQGKDADKDFKKRFLPALHNVLMVYPDAKVKQVTGGLLLMPSPPPVPYKG</sequence>
<dbReference type="EMBL" id="CP102098">
    <property type="protein sequence ID" value="UUM33206.1"/>
    <property type="molecule type" value="Genomic_DNA"/>
</dbReference>